<evidence type="ECO:0000256" key="2">
    <source>
        <dbReference type="ARBA" id="ARBA00009347"/>
    </source>
</evidence>
<organism evidence="9 11">
    <name type="scientific">Sulfuracidifex tepidarius</name>
    <dbReference type="NCBI Taxonomy" id="1294262"/>
    <lineage>
        <taxon>Archaea</taxon>
        <taxon>Thermoproteota</taxon>
        <taxon>Thermoprotei</taxon>
        <taxon>Sulfolobales</taxon>
        <taxon>Sulfolobaceae</taxon>
        <taxon>Sulfuracidifex</taxon>
    </lineage>
</organism>
<reference evidence="12" key="1">
    <citation type="submission" date="2018-09" db="EMBL/GenBank/DDBJ databases">
        <title>Complete Genome Sequencing of Sulfolobus sp. JCM 16834.</title>
        <authorList>
            <person name="Kato S."/>
            <person name="Itoh T."/>
            <person name="Ohkuma M."/>
        </authorList>
    </citation>
    <scope>NUCLEOTIDE SEQUENCE [LARGE SCALE GENOMIC DNA]</scope>
    <source>
        <strain evidence="12">IC-007</strain>
    </source>
</reference>
<evidence type="ECO:0000259" key="7">
    <source>
        <dbReference type="Pfam" id="PF02770"/>
    </source>
</evidence>
<dbReference type="InterPro" id="IPR013786">
    <property type="entry name" value="AcylCoA_DH/ox_N"/>
</dbReference>
<dbReference type="Gene3D" id="1.20.140.10">
    <property type="entry name" value="Butyryl-CoA Dehydrogenase, subunit A, domain 3"/>
    <property type="match status" value="1"/>
</dbReference>
<dbReference type="InterPro" id="IPR006089">
    <property type="entry name" value="Acyl-CoA_DH_CS"/>
</dbReference>
<reference evidence="9 11" key="2">
    <citation type="journal article" date="2020" name="Int. J. Syst. Evol. Microbiol.">
        <title>Sulfuracidifex tepidarius gen. nov., sp. nov. and transfer of Sulfolobus metallicus Huber and Stetter 1992 to the genus Sulfuracidifex as Sulfuracidifex metallicus comb. nov.</title>
        <authorList>
            <person name="Itoh T."/>
            <person name="Miura T."/>
            <person name="Sakai H.D."/>
            <person name="Kato S."/>
            <person name="Ohkuma M."/>
            <person name="Takashina T."/>
        </authorList>
    </citation>
    <scope>NUCLEOTIDE SEQUENCE [LARGE SCALE GENOMIC DNA]</scope>
    <source>
        <strain evidence="9 11">IC-006</strain>
        <strain evidence="10">IC-007</strain>
    </source>
</reference>
<evidence type="ECO:0000313" key="11">
    <source>
        <dbReference type="Proteomes" id="UP000322983"/>
    </source>
</evidence>
<keyword evidence="4 5" id="KW-0274">FAD</keyword>
<dbReference type="Pfam" id="PF02770">
    <property type="entry name" value="Acyl-CoA_dh_M"/>
    <property type="match status" value="1"/>
</dbReference>
<dbReference type="SUPFAM" id="SSF56645">
    <property type="entry name" value="Acyl-CoA dehydrogenase NM domain-like"/>
    <property type="match status" value="1"/>
</dbReference>
<dbReference type="OrthoDB" id="275197at2157"/>
<feature type="domain" description="Acyl-CoA dehydrogenase/oxidase C-terminal" evidence="6">
    <location>
        <begin position="232"/>
        <end position="372"/>
    </location>
</feature>
<dbReference type="SUPFAM" id="SSF47203">
    <property type="entry name" value="Acyl-CoA dehydrogenase C-terminal domain-like"/>
    <property type="match status" value="1"/>
</dbReference>
<dbReference type="Gene3D" id="2.40.110.10">
    <property type="entry name" value="Butyryl-CoA Dehydrogenase, subunit A, domain 2"/>
    <property type="match status" value="1"/>
</dbReference>
<protein>
    <submittedName>
        <fullName evidence="9">Crotonobetainyl-CoA dehydrogenase</fullName>
    </submittedName>
</protein>
<evidence type="ECO:0000259" key="6">
    <source>
        <dbReference type="Pfam" id="PF00441"/>
    </source>
</evidence>
<evidence type="ECO:0000256" key="5">
    <source>
        <dbReference type="RuleBase" id="RU362125"/>
    </source>
</evidence>
<dbReference type="EMBL" id="AP018930">
    <property type="protein sequence ID" value="BBG27373.1"/>
    <property type="molecule type" value="Genomic_DNA"/>
</dbReference>
<dbReference type="InterPro" id="IPR046373">
    <property type="entry name" value="Acyl-CoA_Oxase/DH_mid-dom_sf"/>
</dbReference>
<evidence type="ECO:0000256" key="1">
    <source>
        <dbReference type="ARBA" id="ARBA00001974"/>
    </source>
</evidence>
<accession>A0A510E4C0</accession>
<evidence type="ECO:0000313" key="9">
    <source>
        <dbReference type="EMBL" id="BBG24585.1"/>
    </source>
</evidence>
<dbReference type="KEGG" id="step:IC006_1913"/>
<dbReference type="Pfam" id="PF02771">
    <property type="entry name" value="Acyl-CoA_dh_N"/>
    <property type="match status" value="1"/>
</dbReference>
<name>A0A510DWM0_9CREN</name>
<dbReference type="STRING" id="1294262.GCA_001316085_00088"/>
<dbReference type="EMBL" id="AP018929">
    <property type="protein sequence ID" value="BBG24585.1"/>
    <property type="molecule type" value="Genomic_DNA"/>
</dbReference>
<keyword evidence="5" id="KW-0560">Oxidoreductase</keyword>
<dbReference type="PIRSF" id="PIRSF016578">
    <property type="entry name" value="HsaA"/>
    <property type="match status" value="1"/>
</dbReference>
<evidence type="ECO:0000256" key="4">
    <source>
        <dbReference type="ARBA" id="ARBA00022827"/>
    </source>
</evidence>
<keyword evidence="11" id="KW-1185">Reference proteome</keyword>
<dbReference type="GO" id="GO:0003995">
    <property type="term" value="F:acyl-CoA dehydrogenase activity"/>
    <property type="evidence" value="ECO:0007669"/>
    <property type="project" value="InterPro"/>
</dbReference>
<sequence length="377" mass="40410">MYELSKEVEEYQAKVREYSQTVVKDYAKHMDETNDGGEKIVQDMGQRGLLGMKIPPSFGGLGLGETAFAIATEELGAESGGASHSLHTQLNALQLLLSVGGDSAKDWIEAGNKGKEIYAVALTEPAAGSDLGAFQTTAKPDGNELLINGEKIFTSAGSFSTKMVVLARTSGNVGDKQGVSLLLIDSKTPGVEVHKLDLMGIRGAGVSYVKFNNARVPKDSIIGKEGDAYKGAIKALMVSRNGYAGIAVGIARGSLDEAVNRANARKQFGKALIDQEWIGFNLADAFIKVEAARLLTMRAAYLFDKGKEALSEASMAKYYAATVSAEISRLALHIYGGHGLTRGSKVERLYRDSKVMEIAEGTNEMQLMGVSRMLRKQ</sequence>
<dbReference type="AlphaFoldDB" id="A0A510DWM0"/>
<gene>
    <name evidence="9" type="ORF">IC006_1913</name>
    <name evidence="10" type="ORF">IC007_1921</name>
</gene>
<dbReference type="InterPro" id="IPR006091">
    <property type="entry name" value="Acyl-CoA_Oxase/DH_mid-dom"/>
</dbReference>
<dbReference type="Gene3D" id="1.10.540.10">
    <property type="entry name" value="Acyl-CoA dehydrogenase/oxidase, N-terminal domain"/>
    <property type="match status" value="1"/>
</dbReference>
<dbReference type="InterPro" id="IPR036250">
    <property type="entry name" value="AcylCo_DH-like_C"/>
</dbReference>
<dbReference type="Pfam" id="PF00441">
    <property type="entry name" value="Acyl-CoA_dh_1"/>
    <property type="match status" value="1"/>
</dbReference>
<feature type="domain" description="Acyl-CoA dehydrogenase/oxidase N-terminal" evidence="8">
    <location>
        <begin position="6"/>
        <end position="105"/>
    </location>
</feature>
<dbReference type="InterPro" id="IPR009075">
    <property type="entry name" value="AcylCo_DH/oxidase_C"/>
</dbReference>
<dbReference type="FunFam" id="1.20.140.10:FF:000004">
    <property type="entry name" value="Acyl-CoA dehydrogenase FadE25"/>
    <property type="match status" value="1"/>
</dbReference>
<dbReference type="GO" id="GO:0050660">
    <property type="term" value="F:flavin adenine dinucleotide binding"/>
    <property type="evidence" value="ECO:0007669"/>
    <property type="project" value="InterPro"/>
</dbReference>
<dbReference type="Proteomes" id="UP000325030">
    <property type="component" value="Chromosome"/>
</dbReference>
<dbReference type="Proteomes" id="UP000322983">
    <property type="component" value="Chromosome"/>
</dbReference>
<keyword evidence="3 5" id="KW-0285">Flavoprotein</keyword>
<comment type="similarity">
    <text evidence="2 5">Belongs to the acyl-CoA dehydrogenase family.</text>
</comment>
<dbReference type="RefSeq" id="WP_054844824.1">
    <property type="nucleotide sequence ID" value="NZ_AP018929.1"/>
</dbReference>
<dbReference type="PROSITE" id="PS00072">
    <property type="entry name" value="ACYL_COA_DH_1"/>
    <property type="match status" value="1"/>
</dbReference>
<dbReference type="InterPro" id="IPR037069">
    <property type="entry name" value="AcylCoA_DH/ox_N_sf"/>
</dbReference>
<evidence type="ECO:0000313" key="12">
    <source>
        <dbReference type="Proteomes" id="UP000325030"/>
    </source>
</evidence>
<accession>A0A510DWM0</accession>
<dbReference type="PANTHER" id="PTHR43884:SF12">
    <property type="entry name" value="ISOVALERYL-COA DEHYDROGENASE, MITOCHONDRIAL-RELATED"/>
    <property type="match status" value="1"/>
</dbReference>
<feature type="domain" description="Acyl-CoA oxidase/dehydrogenase middle" evidence="7">
    <location>
        <begin position="119"/>
        <end position="213"/>
    </location>
</feature>
<dbReference type="GeneID" id="41718255"/>
<comment type="cofactor">
    <cofactor evidence="1 5">
        <name>FAD</name>
        <dbReference type="ChEBI" id="CHEBI:57692"/>
    </cofactor>
</comment>
<dbReference type="InterPro" id="IPR009100">
    <property type="entry name" value="AcylCoA_DH/oxidase_NM_dom_sf"/>
</dbReference>
<evidence type="ECO:0000259" key="8">
    <source>
        <dbReference type="Pfam" id="PF02771"/>
    </source>
</evidence>
<evidence type="ECO:0000313" key="10">
    <source>
        <dbReference type="EMBL" id="BBG27373.1"/>
    </source>
</evidence>
<evidence type="ECO:0000256" key="3">
    <source>
        <dbReference type="ARBA" id="ARBA00022630"/>
    </source>
</evidence>
<proteinExistence type="inferred from homology"/>
<dbReference type="PANTHER" id="PTHR43884">
    <property type="entry name" value="ACYL-COA DEHYDROGENASE"/>
    <property type="match status" value="1"/>
</dbReference>